<sequence>MYAILHFSLIIFFKTIFYHNDVVNHGIGVLSSTQRNLRISIEEHWSVKVAIPSGLLSWIIGKRQNVYEQCSKFRPVLRLYFM</sequence>
<keyword evidence="3" id="KW-1185">Reference proteome</keyword>
<dbReference type="Proteomes" id="UP000054995">
    <property type="component" value="Unassembled WGS sequence"/>
</dbReference>
<protein>
    <recommendedName>
        <fullName evidence="4">PiggyBac transposable element-derived protein domain-containing protein</fullName>
    </recommendedName>
</protein>
<evidence type="ECO:0000313" key="3">
    <source>
        <dbReference type="Proteomes" id="UP000054995"/>
    </source>
</evidence>
<organism evidence="2 3">
    <name type="scientific">Trichinella pseudospiralis</name>
    <name type="common">Parasitic roundworm</name>
    <dbReference type="NCBI Taxonomy" id="6337"/>
    <lineage>
        <taxon>Eukaryota</taxon>
        <taxon>Metazoa</taxon>
        <taxon>Ecdysozoa</taxon>
        <taxon>Nematoda</taxon>
        <taxon>Enoplea</taxon>
        <taxon>Dorylaimia</taxon>
        <taxon>Trichinellida</taxon>
        <taxon>Trichinellidae</taxon>
        <taxon>Trichinella</taxon>
    </lineage>
</organism>
<feature type="chain" id="PRO_5006877842" description="PiggyBac transposable element-derived protein domain-containing protein" evidence="1">
    <location>
        <begin position="19"/>
        <end position="82"/>
    </location>
</feature>
<evidence type="ECO:0008006" key="4">
    <source>
        <dbReference type="Google" id="ProtNLM"/>
    </source>
</evidence>
<evidence type="ECO:0000256" key="1">
    <source>
        <dbReference type="SAM" id="SignalP"/>
    </source>
</evidence>
<gene>
    <name evidence="2" type="ORF">T4D_16573</name>
</gene>
<name>A0A0V1FAZ7_TRIPS</name>
<dbReference type="EMBL" id="JYDT01000146">
    <property type="protein sequence ID" value="KRY83255.1"/>
    <property type="molecule type" value="Genomic_DNA"/>
</dbReference>
<feature type="signal peptide" evidence="1">
    <location>
        <begin position="1"/>
        <end position="18"/>
    </location>
</feature>
<comment type="caution">
    <text evidence="2">The sequence shown here is derived from an EMBL/GenBank/DDBJ whole genome shotgun (WGS) entry which is preliminary data.</text>
</comment>
<keyword evidence="1" id="KW-0732">Signal</keyword>
<evidence type="ECO:0000313" key="2">
    <source>
        <dbReference type="EMBL" id="KRY83255.1"/>
    </source>
</evidence>
<accession>A0A0V1FAZ7</accession>
<proteinExistence type="predicted"/>
<reference evidence="2 3" key="1">
    <citation type="submission" date="2015-01" db="EMBL/GenBank/DDBJ databases">
        <title>Evolution of Trichinella species and genotypes.</title>
        <authorList>
            <person name="Korhonen P.K."/>
            <person name="Edoardo P."/>
            <person name="Giuseppe L.R."/>
            <person name="Gasser R.B."/>
        </authorList>
    </citation>
    <scope>NUCLEOTIDE SEQUENCE [LARGE SCALE GENOMIC DNA]</scope>
    <source>
        <strain evidence="2">ISS470</strain>
    </source>
</reference>
<dbReference type="AlphaFoldDB" id="A0A0V1FAZ7"/>